<comment type="function">
    <text evidence="4">Involved in spliceosome maturation and the first step of pre-mRNA splicing.</text>
</comment>
<dbReference type="PANTHER" id="PTHR15818">
    <property type="entry name" value="G PATCH AND KOW-CONTAINING"/>
    <property type="match status" value="1"/>
</dbReference>
<evidence type="ECO:0000259" key="6">
    <source>
        <dbReference type="Pfam" id="PF12656"/>
    </source>
</evidence>
<keyword evidence="4" id="KW-0747">Spliceosome</keyword>
<keyword evidence="8" id="KW-1185">Reference proteome</keyword>
<feature type="compositionally biased region" description="Basic and acidic residues" evidence="5">
    <location>
        <begin position="152"/>
        <end position="165"/>
    </location>
</feature>
<evidence type="ECO:0000313" key="8">
    <source>
        <dbReference type="Proteomes" id="UP001498771"/>
    </source>
</evidence>
<keyword evidence="4" id="KW-0507">mRNA processing</keyword>
<evidence type="ECO:0000256" key="4">
    <source>
        <dbReference type="RuleBase" id="RU369096"/>
    </source>
</evidence>
<accession>A0ABR1FFJ9</accession>
<evidence type="ECO:0000256" key="2">
    <source>
        <dbReference type="ARBA" id="ARBA00008576"/>
    </source>
</evidence>
<feature type="compositionally biased region" description="Polar residues" evidence="5">
    <location>
        <begin position="207"/>
        <end position="216"/>
    </location>
</feature>
<feature type="region of interest" description="Disordered" evidence="5">
    <location>
        <begin position="1"/>
        <end position="105"/>
    </location>
</feature>
<dbReference type="Proteomes" id="UP001498771">
    <property type="component" value="Unassembled WGS sequence"/>
</dbReference>
<organism evidence="7 8">
    <name type="scientific">Myxozyma melibiosi</name>
    <dbReference type="NCBI Taxonomy" id="54550"/>
    <lineage>
        <taxon>Eukaryota</taxon>
        <taxon>Fungi</taxon>
        <taxon>Dikarya</taxon>
        <taxon>Ascomycota</taxon>
        <taxon>Saccharomycotina</taxon>
        <taxon>Lipomycetes</taxon>
        <taxon>Lipomycetales</taxon>
        <taxon>Lipomycetaceae</taxon>
        <taxon>Myxozyma</taxon>
    </lineage>
</organism>
<evidence type="ECO:0000256" key="1">
    <source>
        <dbReference type="ARBA" id="ARBA00004123"/>
    </source>
</evidence>
<feature type="region of interest" description="Disordered" evidence="5">
    <location>
        <begin position="149"/>
        <end position="225"/>
    </location>
</feature>
<dbReference type="RefSeq" id="XP_064770976.1">
    <property type="nucleotide sequence ID" value="XM_064911680.1"/>
</dbReference>
<reference evidence="7 8" key="1">
    <citation type="submission" date="2024-03" db="EMBL/GenBank/DDBJ databases">
        <title>Genome-scale model development and genomic sequencing of the oleaginous clade Lipomyces.</title>
        <authorList>
            <consortium name="Lawrence Berkeley National Laboratory"/>
            <person name="Czajka J.J."/>
            <person name="Han Y."/>
            <person name="Kim J."/>
            <person name="Mondo S.J."/>
            <person name="Hofstad B.A."/>
            <person name="Robles A."/>
            <person name="Haridas S."/>
            <person name="Riley R."/>
            <person name="LaButti K."/>
            <person name="Pangilinan J."/>
            <person name="Andreopoulos W."/>
            <person name="Lipzen A."/>
            <person name="Yan J."/>
            <person name="Wang M."/>
            <person name="Ng V."/>
            <person name="Grigoriev I.V."/>
            <person name="Spatafora J.W."/>
            <person name="Magnuson J.K."/>
            <person name="Baker S.E."/>
            <person name="Pomraning K.R."/>
        </authorList>
    </citation>
    <scope>NUCLEOTIDE SEQUENCE [LARGE SCALE GENOMIC DNA]</scope>
    <source>
        <strain evidence="7 8">Phaff 52-87</strain>
    </source>
</reference>
<keyword evidence="3 4" id="KW-0539">Nucleus</keyword>
<feature type="compositionally biased region" description="Low complexity" evidence="5">
    <location>
        <begin position="67"/>
        <end position="87"/>
    </location>
</feature>
<protein>
    <recommendedName>
        <fullName evidence="4">Pre-mRNA-splicing factor</fullName>
    </recommendedName>
</protein>
<sequence>MSGFKAPARKLTKPAATPIAASGFKAAGSNTAGATSQQSSGDASKPAFSFSLGGNAANDAKGKLKPGKFSVKLGSGLKGKGTTLQGRGQKRARSPSPTELIVGFDTESGNAITVNKEEESKPLVIVPPKNKNWIEEAKKKRALYMPVGSVIDAERDRQADEQEKQRQRKANYGLTFREKGQGKEAPIETSQKTPEVTEQQESESENQTDGIKTSVKQKQETKEEREIRKLAAEFIEEEKAVSDIVIKMASTSTTLSAEQMRQQALSEEEAYKLDIESRPDAPDMDAYESVPVEDFGYALLRGMGWKGDTKK</sequence>
<comment type="caution">
    <text evidence="7">The sequence shown here is derived from an EMBL/GenBank/DDBJ whole genome shotgun (WGS) entry which is preliminary data.</text>
</comment>
<gene>
    <name evidence="7" type="ORF">BZA70DRAFT_272552</name>
</gene>
<evidence type="ECO:0000256" key="5">
    <source>
        <dbReference type="SAM" id="MobiDB-lite"/>
    </source>
</evidence>
<comment type="similarity">
    <text evidence="2 4">Belongs to the SPP2 family.</text>
</comment>
<dbReference type="InterPro" id="IPR045166">
    <property type="entry name" value="Spp2-like"/>
</dbReference>
<dbReference type="EMBL" id="JBBJBU010000001">
    <property type="protein sequence ID" value="KAK7207943.1"/>
    <property type="molecule type" value="Genomic_DNA"/>
</dbReference>
<proteinExistence type="inferred from homology"/>
<comment type="subcellular location">
    <subcellularLocation>
        <location evidence="1 4">Nucleus</location>
    </subcellularLocation>
</comment>
<feature type="compositionally biased region" description="Polar residues" evidence="5">
    <location>
        <begin position="28"/>
        <end position="42"/>
    </location>
</feature>
<feature type="domain" description="Spp2/MOS2 G-patch" evidence="6">
    <location>
        <begin position="279"/>
        <end position="309"/>
    </location>
</feature>
<evidence type="ECO:0000256" key="3">
    <source>
        <dbReference type="ARBA" id="ARBA00023242"/>
    </source>
</evidence>
<feature type="compositionally biased region" description="Polar residues" evidence="5">
    <location>
        <begin position="188"/>
        <end position="197"/>
    </location>
</feature>
<dbReference type="Pfam" id="PF12656">
    <property type="entry name" value="G-patch_2"/>
    <property type="match status" value="1"/>
</dbReference>
<evidence type="ECO:0000313" key="7">
    <source>
        <dbReference type="EMBL" id="KAK7207943.1"/>
    </source>
</evidence>
<dbReference type="PANTHER" id="PTHR15818:SF2">
    <property type="entry name" value="G-PATCH DOMAIN AND KOW MOTIFS-CONTAINING PROTEIN"/>
    <property type="match status" value="1"/>
</dbReference>
<feature type="compositionally biased region" description="Basic and acidic residues" evidence="5">
    <location>
        <begin position="176"/>
        <end position="186"/>
    </location>
</feature>
<dbReference type="InterPro" id="IPR026822">
    <property type="entry name" value="Spp2/MOS2_G-patch"/>
</dbReference>
<keyword evidence="4" id="KW-0508">mRNA splicing</keyword>
<name>A0ABR1FFJ9_9ASCO</name>
<dbReference type="GeneID" id="90037192"/>